<dbReference type="PANTHER" id="PTHR10099:SF1">
    <property type="entry name" value="PHOSPHORIBOSYLFORMYLGLYCINAMIDINE SYNTHASE"/>
    <property type="match status" value="1"/>
</dbReference>
<name>Q8JNB5_9GAMA</name>
<evidence type="ECO:0000313" key="2">
    <source>
        <dbReference type="EMBL" id="AAL06071.1"/>
    </source>
</evidence>
<dbReference type="Pfam" id="PF02769">
    <property type="entry name" value="AIRS_C"/>
    <property type="match status" value="1"/>
</dbReference>
<evidence type="ECO:0000259" key="1">
    <source>
        <dbReference type="Pfam" id="PF02769"/>
    </source>
</evidence>
<sequence length="100" mass="10701">AGHDVSDGGLVTCFIEMALAAQRGISMRIDEEGHPLMQMLSETPGAVVEVSTDKLSTVLCLCEQYECPAKVLGQVGDYGPEQKIIIKQGESTIFEKTVSA</sequence>
<dbReference type="SUPFAM" id="SSF56042">
    <property type="entry name" value="PurM C-terminal domain-like"/>
    <property type="match status" value="1"/>
</dbReference>
<reference evidence="2" key="1">
    <citation type="journal article" date="2002" name="J. Gen. Virol.">
        <title>Partial characterization of a novel gammaherpesvirus isolated from a European badger (Meles meles).</title>
        <authorList>
            <person name="Banks M."/>
            <person name="King D.P."/>
            <person name="Daniells C."/>
            <person name="Stagg D.A."/>
            <person name="Gavier-Widen D."/>
        </authorList>
    </citation>
    <scope>NUCLEOTIDE SEQUENCE</scope>
</reference>
<dbReference type="InterPro" id="IPR010918">
    <property type="entry name" value="PurM-like_C_dom"/>
</dbReference>
<feature type="domain" description="PurM-like C-terminal" evidence="1">
    <location>
        <begin position="1"/>
        <end position="77"/>
    </location>
</feature>
<dbReference type="InterPro" id="IPR036676">
    <property type="entry name" value="PurM-like_C_sf"/>
</dbReference>
<dbReference type="GO" id="GO:0006164">
    <property type="term" value="P:purine nucleotide biosynthetic process"/>
    <property type="evidence" value="ECO:0007669"/>
    <property type="project" value="TreeGrafter"/>
</dbReference>
<accession>Q8JNB5</accession>
<protein>
    <submittedName>
        <fullName evidence="2">BNRF1-like protein</fullName>
    </submittedName>
</protein>
<proteinExistence type="predicted"/>
<organism evidence="2">
    <name type="scientific">Mustelid gammaherpesvirus 1</name>
    <dbReference type="NCBI Taxonomy" id="311179"/>
    <lineage>
        <taxon>Viruses</taxon>
        <taxon>Duplodnaviria</taxon>
        <taxon>Heunggongvirae</taxon>
        <taxon>Peploviricota</taxon>
        <taxon>Herviviricetes</taxon>
        <taxon>Herpesvirales</taxon>
        <taxon>Orthoherpesviridae</taxon>
        <taxon>Gammaherpesvirinae</taxon>
        <taxon>Percavirus</taxon>
        <taxon>Percavirus mustelidgamma1</taxon>
    </lineage>
</organism>
<dbReference type="PANTHER" id="PTHR10099">
    <property type="entry name" value="PHOSPHORIBOSYLFORMYLGLYCINAMIDINE SYNTHASE"/>
    <property type="match status" value="1"/>
</dbReference>
<dbReference type="EMBL" id="AY050215">
    <property type="protein sequence ID" value="AAL06071.1"/>
    <property type="molecule type" value="Genomic_DNA"/>
</dbReference>
<dbReference type="Gene3D" id="3.90.650.10">
    <property type="entry name" value="PurM-like C-terminal domain"/>
    <property type="match status" value="1"/>
</dbReference>
<feature type="non-terminal residue" evidence="2">
    <location>
        <position position="100"/>
    </location>
</feature>
<dbReference type="GO" id="GO:0004642">
    <property type="term" value="F:phosphoribosylformylglycinamidine synthase activity"/>
    <property type="evidence" value="ECO:0007669"/>
    <property type="project" value="TreeGrafter"/>
</dbReference>
<feature type="non-terminal residue" evidence="2">
    <location>
        <position position="1"/>
    </location>
</feature>